<dbReference type="EMBL" id="CAVMBE010000024">
    <property type="protein sequence ID" value="CAK4010033.1"/>
    <property type="molecule type" value="Genomic_DNA"/>
</dbReference>
<organism evidence="9 10">
    <name type="scientific">Lecanosticta acicola</name>
    <dbReference type="NCBI Taxonomy" id="111012"/>
    <lineage>
        <taxon>Eukaryota</taxon>
        <taxon>Fungi</taxon>
        <taxon>Dikarya</taxon>
        <taxon>Ascomycota</taxon>
        <taxon>Pezizomycotina</taxon>
        <taxon>Dothideomycetes</taxon>
        <taxon>Dothideomycetidae</taxon>
        <taxon>Mycosphaerellales</taxon>
        <taxon>Mycosphaerellaceae</taxon>
        <taxon>Lecanosticta</taxon>
    </lineage>
</organism>
<feature type="region of interest" description="Disordered" evidence="7">
    <location>
        <begin position="290"/>
        <end position="313"/>
    </location>
</feature>
<feature type="transmembrane region" description="Helical" evidence="8">
    <location>
        <begin position="79"/>
        <end position="108"/>
    </location>
</feature>
<feature type="transmembrane region" description="Helical" evidence="8">
    <location>
        <begin position="171"/>
        <end position="190"/>
    </location>
</feature>
<keyword evidence="3 8" id="KW-0812">Transmembrane</keyword>
<dbReference type="GO" id="GO:0015513">
    <property type="term" value="F:high-affinity secondary active nitrite transmembrane transporter activity"/>
    <property type="evidence" value="ECO:0007669"/>
    <property type="project" value="TreeGrafter"/>
</dbReference>
<keyword evidence="10" id="KW-1185">Reference proteome</keyword>
<gene>
    <name evidence="9" type="ORF">LECACI_7A004408</name>
</gene>
<sequence length="313" mass="34414">MALPNHLNVVVNAYNPPQTVELAGRAGVAKANMRPDKAFISAVLAGMLLGFACAVTMSTETAPWYQHNAPGLIRMIGAIVFPFGLVMIVTSGLELVTANFMITIIPVLQRRLSILKMLKHWFIVFWGNLAGSLFLVAIITGYGGVFSKEPYRGEAIRFAQSKAVTPEWHMIFLRAIGANWLVCMSCFLAFQAREFFSKVMAIWWPTFAFVALGLDHTVANMYFIPTAIFVGAPDITVGYYIWKSLIPTVLGNIVGGGLFVGVVQWYLHQSSEPPVAIDGKYYDGDQSPLIGQTTSQAPQIGREQERKSSEAMV</sequence>
<dbReference type="Proteomes" id="UP001296104">
    <property type="component" value="Unassembled WGS sequence"/>
</dbReference>
<feature type="transmembrane region" description="Helical" evidence="8">
    <location>
        <begin position="195"/>
        <end position="214"/>
    </location>
</feature>
<evidence type="ECO:0000256" key="5">
    <source>
        <dbReference type="ARBA" id="ARBA00023136"/>
    </source>
</evidence>
<dbReference type="GO" id="GO:0015707">
    <property type="term" value="P:nitrite transport"/>
    <property type="evidence" value="ECO:0007669"/>
    <property type="project" value="TreeGrafter"/>
</dbReference>
<name>A0AAI8YYG3_9PEZI</name>
<comment type="subcellular location">
    <subcellularLocation>
        <location evidence="1">Membrane</location>
        <topology evidence="1">Multi-pass membrane protein</topology>
    </subcellularLocation>
</comment>
<keyword evidence="2" id="KW-0813">Transport</keyword>
<evidence type="ECO:0000256" key="7">
    <source>
        <dbReference type="SAM" id="MobiDB-lite"/>
    </source>
</evidence>
<evidence type="ECO:0000256" key="6">
    <source>
        <dbReference type="ARBA" id="ARBA00049660"/>
    </source>
</evidence>
<dbReference type="Gene3D" id="1.20.1080.10">
    <property type="entry name" value="Glycerol uptake facilitator protein"/>
    <property type="match status" value="1"/>
</dbReference>
<evidence type="ECO:0000256" key="3">
    <source>
        <dbReference type="ARBA" id="ARBA00022692"/>
    </source>
</evidence>
<protein>
    <submittedName>
        <fullName evidence="9">Related to formate nitrite family of transporters</fullName>
    </submittedName>
</protein>
<reference evidence="9" key="1">
    <citation type="submission" date="2023-11" db="EMBL/GenBank/DDBJ databases">
        <authorList>
            <person name="Alioto T."/>
            <person name="Alioto T."/>
            <person name="Gomez Garrido J."/>
        </authorList>
    </citation>
    <scope>NUCLEOTIDE SEQUENCE</scope>
</reference>
<feature type="transmembrane region" description="Helical" evidence="8">
    <location>
        <begin position="120"/>
        <end position="142"/>
    </location>
</feature>
<feature type="transmembrane region" description="Helical" evidence="8">
    <location>
        <begin position="249"/>
        <end position="267"/>
    </location>
</feature>
<comment type="caution">
    <text evidence="9">The sequence shown here is derived from an EMBL/GenBank/DDBJ whole genome shotgun (WGS) entry which is preliminary data.</text>
</comment>
<dbReference type="InterPro" id="IPR000292">
    <property type="entry name" value="For/NO2_transpt"/>
</dbReference>
<accession>A0AAI8YYG3</accession>
<evidence type="ECO:0000256" key="4">
    <source>
        <dbReference type="ARBA" id="ARBA00022989"/>
    </source>
</evidence>
<dbReference type="Pfam" id="PF01226">
    <property type="entry name" value="Form_Nir_trans"/>
    <property type="match status" value="1"/>
</dbReference>
<evidence type="ECO:0000256" key="2">
    <source>
        <dbReference type="ARBA" id="ARBA00022448"/>
    </source>
</evidence>
<keyword evidence="5 8" id="KW-0472">Membrane</keyword>
<proteinExistence type="inferred from homology"/>
<dbReference type="GO" id="GO:0005886">
    <property type="term" value="C:plasma membrane"/>
    <property type="evidence" value="ECO:0007669"/>
    <property type="project" value="TreeGrafter"/>
</dbReference>
<evidence type="ECO:0000256" key="8">
    <source>
        <dbReference type="SAM" id="Phobius"/>
    </source>
</evidence>
<evidence type="ECO:0000313" key="9">
    <source>
        <dbReference type="EMBL" id="CAK4010033.1"/>
    </source>
</evidence>
<dbReference type="PANTHER" id="PTHR30520">
    <property type="entry name" value="FORMATE TRANSPORTER-RELATED"/>
    <property type="match status" value="1"/>
</dbReference>
<feature type="compositionally biased region" description="Basic and acidic residues" evidence="7">
    <location>
        <begin position="302"/>
        <end position="313"/>
    </location>
</feature>
<feature type="transmembrane region" description="Helical" evidence="8">
    <location>
        <begin position="38"/>
        <end position="59"/>
    </location>
</feature>
<evidence type="ECO:0000313" key="10">
    <source>
        <dbReference type="Proteomes" id="UP001296104"/>
    </source>
</evidence>
<comment type="similarity">
    <text evidence="6">Belongs to the FNT transporter (TC 1.A.16) family.</text>
</comment>
<evidence type="ECO:0000256" key="1">
    <source>
        <dbReference type="ARBA" id="ARBA00004141"/>
    </source>
</evidence>
<keyword evidence="4 8" id="KW-1133">Transmembrane helix</keyword>
<dbReference type="AlphaFoldDB" id="A0AAI8YYG3"/>
<dbReference type="InterPro" id="IPR023271">
    <property type="entry name" value="Aquaporin-like"/>
</dbReference>
<dbReference type="FunFam" id="1.20.1080.10:FF:000011">
    <property type="entry name" value="Formate family transporter"/>
    <property type="match status" value="1"/>
</dbReference>
<dbReference type="PANTHER" id="PTHR30520:SF6">
    <property type="entry name" value="FORMATE_NITRATE FAMILY TRANSPORTER (EUROFUNG)"/>
    <property type="match status" value="1"/>
</dbReference>